<keyword evidence="1" id="KW-0732">Signal</keyword>
<evidence type="ECO:0000256" key="1">
    <source>
        <dbReference type="SAM" id="SignalP"/>
    </source>
</evidence>
<reference evidence="2 3" key="1">
    <citation type="journal article" date="2023" name="Arcadia Sci">
        <title>De novo assembly of a long-read Amblyomma americanum tick genome.</title>
        <authorList>
            <person name="Chou S."/>
            <person name="Poskanzer K.E."/>
            <person name="Rollins M."/>
            <person name="Thuy-Boun P.S."/>
        </authorList>
    </citation>
    <scope>NUCLEOTIDE SEQUENCE [LARGE SCALE GENOMIC DNA]</scope>
    <source>
        <strain evidence="2">F_SG_1</strain>
        <tissue evidence="2">Salivary glands</tissue>
    </source>
</reference>
<dbReference type="Proteomes" id="UP001321473">
    <property type="component" value="Unassembled WGS sequence"/>
</dbReference>
<dbReference type="AlphaFoldDB" id="A0AAQ4D7F9"/>
<accession>A0AAQ4D7F9</accession>
<feature type="chain" id="PRO_5042965901" description="Secreted protein" evidence="1">
    <location>
        <begin position="30"/>
        <end position="222"/>
    </location>
</feature>
<name>A0AAQ4D7F9_AMBAM</name>
<protein>
    <recommendedName>
        <fullName evidence="4">Secreted protein</fullName>
    </recommendedName>
</protein>
<feature type="signal peptide" evidence="1">
    <location>
        <begin position="1"/>
        <end position="29"/>
    </location>
</feature>
<evidence type="ECO:0000313" key="2">
    <source>
        <dbReference type="EMBL" id="KAK8758399.1"/>
    </source>
</evidence>
<organism evidence="2 3">
    <name type="scientific">Amblyomma americanum</name>
    <name type="common">Lone star tick</name>
    <dbReference type="NCBI Taxonomy" id="6943"/>
    <lineage>
        <taxon>Eukaryota</taxon>
        <taxon>Metazoa</taxon>
        <taxon>Ecdysozoa</taxon>
        <taxon>Arthropoda</taxon>
        <taxon>Chelicerata</taxon>
        <taxon>Arachnida</taxon>
        <taxon>Acari</taxon>
        <taxon>Parasitiformes</taxon>
        <taxon>Ixodida</taxon>
        <taxon>Ixodoidea</taxon>
        <taxon>Ixodidae</taxon>
        <taxon>Amblyomminae</taxon>
        <taxon>Amblyomma</taxon>
    </lineage>
</organism>
<dbReference type="EMBL" id="JARKHS020034170">
    <property type="protein sequence ID" value="KAK8758399.1"/>
    <property type="molecule type" value="Genomic_DNA"/>
</dbReference>
<proteinExistence type="predicted"/>
<evidence type="ECO:0000313" key="3">
    <source>
        <dbReference type="Proteomes" id="UP001321473"/>
    </source>
</evidence>
<comment type="caution">
    <text evidence="2">The sequence shown here is derived from an EMBL/GenBank/DDBJ whole genome shotgun (WGS) entry which is preliminary data.</text>
</comment>
<keyword evidence="3" id="KW-1185">Reference proteome</keyword>
<evidence type="ECO:0008006" key="4">
    <source>
        <dbReference type="Google" id="ProtNLM"/>
    </source>
</evidence>
<sequence>MQRRTGDHVAATALLLLAQLTVLWTPTLSQGILSEEEAAYYGPSAKQMLPPDPLVDLLRGRLPSNRPIASRGGLFTVNETLRGTPYVGHVLVQKGLLDGLSSVSRSSSCGQRDKIRLVWSRVTATFKFKALVNSVRVLGMAKVSLLPATLDVLIEDDGLTKRSYRVAAVRASSFSLSSLKNFTRLAGSMSRQLTYASQAALRAFLAGEARKAAGHSPAHPVE</sequence>
<gene>
    <name evidence="2" type="ORF">V5799_003970</name>
</gene>